<organism evidence="1 2">
    <name type="scientific">Hymenobacter frigidus</name>
    <dbReference type="NCBI Taxonomy" id="1524095"/>
    <lineage>
        <taxon>Bacteria</taxon>
        <taxon>Pseudomonadati</taxon>
        <taxon>Bacteroidota</taxon>
        <taxon>Cytophagia</taxon>
        <taxon>Cytophagales</taxon>
        <taxon>Hymenobacteraceae</taxon>
        <taxon>Hymenobacter</taxon>
    </lineage>
</organism>
<dbReference type="EMBL" id="BMGY01000007">
    <property type="protein sequence ID" value="GGH82391.1"/>
    <property type="molecule type" value="Genomic_DNA"/>
</dbReference>
<gene>
    <name evidence="1" type="ORF">GCM10011495_10540</name>
</gene>
<protein>
    <submittedName>
        <fullName evidence="1">Uncharacterized protein</fullName>
    </submittedName>
</protein>
<name>A0ABQ1ZYD8_9BACT</name>
<accession>A0ABQ1ZYD8</accession>
<proteinExistence type="predicted"/>
<dbReference type="Proteomes" id="UP000637774">
    <property type="component" value="Unassembled WGS sequence"/>
</dbReference>
<evidence type="ECO:0000313" key="2">
    <source>
        <dbReference type="Proteomes" id="UP000637774"/>
    </source>
</evidence>
<keyword evidence="2" id="KW-1185">Reference proteome</keyword>
<comment type="caution">
    <text evidence="1">The sequence shown here is derived from an EMBL/GenBank/DDBJ whole genome shotgun (WGS) entry which is preliminary data.</text>
</comment>
<reference evidence="2" key="1">
    <citation type="journal article" date="2019" name="Int. J. Syst. Evol. Microbiol.">
        <title>The Global Catalogue of Microorganisms (GCM) 10K type strain sequencing project: providing services to taxonomists for standard genome sequencing and annotation.</title>
        <authorList>
            <consortium name="The Broad Institute Genomics Platform"/>
            <consortium name="The Broad Institute Genome Sequencing Center for Infectious Disease"/>
            <person name="Wu L."/>
            <person name="Ma J."/>
        </authorList>
    </citation>
    <scope>NUCLEOTIDE SEQUENCE [LARGE SCALE GENOMIC DNA]</scope>
    <source>
        <strain evidence="2">CGMCC 1.14966</strain>
    </source>
</reference>
<evidence type="ECO:0000313" key="1">
    <source>
        <dbReference type="EMBL" id="GGH82391.1"/>
    </source>
</evidence>
<sequence>MMYQSELWLIYAEIQPYWLGFSPEFLGFGQGGGKLVGDEKMRTKWRANLGLCAWLVPARTLSVHAALEPAGQAKVNLGRLQLKRLTLGLSDGVHELK</sequence>